<name>A0A542ZH54_9MICO</name>
<dbReference type="PANTHER" id="PTHR43639:SF1">
    <property type="entry name" value="SHORT-CHAIN DEHYDROGENASE_REDUCTASE FAMILY PROTEIN"/>
    <property type="match status" value="1"/>
</dbReference>
<dbReference type="SUPFAM" id="SSF51735">
    <property type="entry name" value="NAD(P)-binding Rossmann-fold domains"/>
    <property type="match status" value="1"/>
</dbReference>
<evidence type="ECO:0000256" key="2">
    <source>
        <dbReference type="ARBA" id="ARBA00023002"/>
    </source>
</evidence>
<dbReference type="EMBL" id="VFOQ01000001">
    <property type="protein sequence ID" value="TQL59655.1"/>
    <property type="molecule type" value="Genomic_DNA"/>
</dbReference>
<dbReference type="InterPro" id="IPR036291">
    <property type="entry name" value="NAD(P)-bd_dom_sf"/>
</dbReference>
<dbReference type="FunFam" id="3.40.50.720:FF:000084">
    <property type="entry name" value="Short-chain dehydrogenase reductase"/>
    <property type="match status" value="1"/>
</dbReference>
<dbReference type="CDD" id="cd05233">
    <property type="entry name" value="SDR_c"/>
    <property type="match status" value="1"/>
</dbReference>
<dbReference type="Proteomes" id="UP000319514">
    <property type="component" value="Unassembled WGS sequence"/>
</dbReference>
<keyword evidence="2" id="KW-0560">Oxidoreductase</keyword>
<dbReference type="PRINTS" id="PR00081">
    <property type="entry name" value="GDHRDH"/>
</dbReference>
<dbReference type="OrthoDB" id="9809287at2"/>
<sequence length="242" mass="24922">MVALVTGGSRGIGARTALTLARRGWDVAISYREREADAEAVVEACREAGRRAVAVRADVAVEADLVALFGAVDDRLGRLNVLVNNAGIVPPLGRVEDYTAARLEQVLAVNVAGPFLAAREAVRRMSTAHGGRGGVIVNVSSRAAALGAPGEYVDYAASKAAIDAMTLGLAREVAGEGIRVVGVSPGLIDTEIHAPGRLDRLGHTPPLGRPGTPAEVADAIAWLVSDEASYVTGSTLDISGGR</sequence>
<evidence type="ECO:0000313" key="3">
    <source>
        <dbReference type="EMBL" id="TQL59655.1"/>
    </source>
</evidence>
<accession>A0A542ZH54</accession>
<comment type="similarity">
    <text evidence="1">Belongs to the short-chain dehydrogenases/reductases (SDR) family.</text>
</comment>
<gene>
    <name evidence="3" type="ORF">FB474_1017</name>
</gene>
<dbReference type="AlphaFoldDB" id="A0A542ZH54"/>
<evidence type="ECO:0000256" key="1">
    <source>
        <dbReference type="ARBA" id="ARBA00006484"/>
    </source>
</evidence>
<organism evidence="3 4">
    <name type="scientific">Oryzihumus leptocrescens</name>
    <dbReference type="NCBI Taxonomy" id="297536"/>
    <lineage>
        <taxon>Bacteria</taxon>
        <taxon>Bacillati</taxon>
        <taxon>Actinomycetota</taxon>
        <taxon>Actinomycetes</taxon>
        <taxon>Micrococcales</taxon>
        <taxon>Intrasporangiaceae</taxon>
        <taxon>Oryzihumus</taxon>
    </lineage>
</organism>
<keyword evidence="4" id="KW-1185">Reference proteome</keyword>
<dbReference type="GO" id="GO:0016491">
    <property type="term" value="F:oxidoreductase activity"/>
    <property type="evidence" value="ECO:0007669"/>
    <property type="project" value="UniProtKB-KW"/>
</dbReference>
<proteinExistence type="inferred from homology"/>
<comment type="caution">
    <text evidence="3">The sequence shown here is derived from an EMBL/GenBank/DDBJ whole genome shotgun (WGS) entry which is preliminary data.</text>
</comment>
<protein>
    <submittedName>
        <fullName evidence="3">NAD(P)-dependent dehydrogenase (Short-subunit alcohol dehydrogenase family)</fullName>
    </submittedName>
</protein>
<evidence type="ECO:0000313" key="4">
    <source>
        <dbReference type="Proteomes" id="UP000319514"/>
    </source>
</evidence>
<dbReference type="Pfam" id="PF13561">
    <property type="entry name" value="adh_short_C2"/>
    <property type="match status" value="1"/>
</dbReference>
<reference evidence="3 4" key="1">
    <citation type="submission" date="2019-06" db="EMBL/GenBank/DDBJ databases">
        <title>Sequencing the genomes of 1000 actinobacteria strains.</title>
        <authorList>
            <person name="Klenk H.-P."/>
        </authorList>
    </citation>
    <scope>NUCLEOTIDE SEQUENCE [LARGE SCALE GENOMIC DNA]</scope>
    <source>
        <strain evidence="3 4">DSM 18082</strain>
    </source>
</reference>
<dbReference type="InterPro" id="IPR002347">
    <property type="entry name" value="SDR_fam"/>
</dbReference>
<dbReference type="PRINTS" id="PR00080">
    <property type="entry name" value="SDRFAMILY"/>
</dbReference>
<dbReference type="Gene3D" id="3.40.50.720">
    <property type="entry name" value="NAD(P)-binding Rossmann-like Domain"/>
    <property type="match status" value="1"/>
</dbReference>
<dbReference type="PANTHER" id="PTHR43639">
    <property type="entry name" value="OXIDOREDUCTASE, SHORT-CHAIN DEHYDROGENASE/REDUCTASE FAMILY (AFU_ORTHOLOGUE AFUA_5G02870)"/>
    <property type="match status" value="1"/>
</dbReference>